<dbReference type="Pfam" id="PF03576">
    <property type="entry name" value="Peptidase_S58"/>
    <property type="match status" value="1"/>
</dbReference>
<dbReference type="HOGENOM" id="CLU_044458_1_0_5"/>
<evidence type="ECO:0000313" key="2">
    <source>
        <dbReference type="EMBL" id="AEH62221.1"/>
    </source>
</evidence>
<dbReference type="OrthoDB" id="9808347at2"/>
<dbReference type="eggNOG" id="COG3191">
    <property type="taxonomic scope" value="Bacteria"/>
</dbReference>
<accession>A0A0H3FWV2</accession>
<reference evidence="2 3" key="1">
    <citation type="journal article" date="2011" name="J. Bacteriol.">
        <title>Genome sequence of the ethanol-producing Zymomonas mobilis subsp. mobilis lectotype strain ATCC 10988.</title>
        <authorList>
            <person name="Pappas K.M."/>
            <person name="Kouvelis V.N."/>
            <person name="Saunders E."/>
            <person name="Brettin T.S."/>
            <person name="Bruce D."/>
            <person name="Detter C."/>
            <person name="Balakireva M."/>
            <person name="Han C.S."/>
            <person name="Savvakis G."/>
            <person name="Kyrpides N.C."/>
            <person name="Typas M.A."/>
        </authorList>
    </citation>
    <scope>NUCLEOTIDE SEQUENCE [LARGE SCALE GENOMIC DNA]</scope>
    <source>
        <strain evidence="3">ATCC 10988 / DSM 424 / CCUG 17860 / LMG 404 / NCIMB 8938 / NRRL B-806 / ZM1</strain>
    </source>
</reference>
<dbReference type="PANTHER" id="PTHR36512:SF3">
    <property type="entry name" value="BLR5678 PROTEIN"/>
    <property type="match status" value="1"/>
</dbReference>
<protein>
    <submittedName>
        <fullName evidence="2">Peptidase S58 DmpA</fullName>
    </submittedName>
</protein>
<dbReference type="Gene3D" id="3.60.70.12">
    <property type="entry name" value="L-amino peptidase D-ALA esterase/amidase"/>
    <property type="match status" value="1"/>
</dbReference>
<dbReference type="InterPro" id="IPR005321">
    <property type="entry name" value="Peptidase_S58_DmpA"/>
</dbReference>
<dbReference type="InterPro" id="IPR016117">
    <property type="entry name" value="ArgJ-like_dom_sf"/>
</dbReference>
<dbReference type="Proteomes" id="UP000001494">
    <property type="component" value="Chromosome"/>
</dbReference>
<dbReference type="GO" id="GO:0004177">
    <property type="term" value="F:aminopeptidase activity"/>
    <property type="evidence" value="ECO:0007669"/>
    <property type="project" value="TreeGrafter"/>
</dbReference>
<proteinExistence type="inferred from homology"/>
<comment type="similarity">
    <text evidence="1">Belongs to the peptidase S58 family.</text>
</comment>
<dbReference type="SUPFAM" id="SSF56266">
    <property type="entry name" value="DmpA/ArgJ-like"/>
    <property type="match status" value="1"/>
</dbReference>
<evidence type="ECO:0000256" key="1">
    <source>
        <dbReference type="ARBA" id="ARBA00007068"/>
    </source>
</evidence>
<gene>
    <name evidence="2" type="ordered locus">Zmob_0373</name>
</gene>
<name>A0A0H3FWV2_ZYMMA</name>
<evidence type="ECO:0000313" key="3">
    <source>
        <dbReference type="Proteomes" id="UP000001494"/>
    </source>
</evidence>
<dbReference type="KEGG" id="zmm:Zmob_0373"/>
<dbReference type="CDD" id="cd02252">
    <property type="entry name" value="nylC_like"/>
    <property type="match status" value="1"/>
</dbReference>
<dbReference type="PANTHER" id="PTHR36512">
    <property type="entry name" value="D-AMINOPEPTIDASE"/>
    <property type="match status" value="1"/>
</dbReference>
<dbReference type="RefSeq" id="WP_014500472.1">
    <property type="nucleotide sequence ID" value="NC_017262.1"/>
</dbReference>
<organism evidence="2 3">
    <name type="scientific">Zymomonas mobilis subsp. mobilis (strain ATCC 10988 / DSM 424 / LMG 404 / NCIMB 8938 / NRRL B-806 / ZM1)</name>
    <dbReference type="NCBI Taxonomy" id="555217"/>
    <lineage>
        <taxon>Bacteria</taxon>
        <taxon>Pseudomonadati</taxon>
        <taxon>Pseudomonadota</taxon>
        <taxon>Alphaproteobacteria</taxon>
        <taxon>Sphingomonadales</taxon>
        <taxon>Zymomonadaceae</taxon>
        <taxon>Zymomonas</taxon>
    </lineage>
</organism>
<dbReference type="AlphaFoldDB" id="A0A0H3FWV2"/>
<sequence length="336" mass="35016">MKQTFSPKTGNLNLITDVGGLLVGQSEDPIAETGVTVLTCPSLWTAAVDIRGGGPGGRETAVLDPENLVGGVHAIVLTGGSVFGLAAADAVTVALSQEGKGLNINSCHNPVPIIPTAVLYDLANGGKKDWGNTPPYYQLGKTALQKADISFDLGRAGAGYGALAGHVRGGIGSASLDLDDGIIVGALVAANPVGSPYMDDNRHFWAWPFEIGQEFGGEKPDIRQVSYNDPFPDIERLSENFRLKGGANTMLAVVATTAELDRNQTKRLAIMAQDGFARAVRPVHTPFDGDTLFALSSGAVSIAEGKIANLELARIGSAAADCVTRAIARAVYYANK</sequence>
<dbReference type="EMBL" id="CP002850">
    <property type="protein sequence ID" value="AEH62221.1"/>
    <property type="molecule type" value="Genomic_DNA"/>
</dbReference>